<dbReference type="SUPFAM" id="SSF53098">
    <property type="entry name" value="Ribonuclease H-like"/>
    <property type="match status" value="1"/>
</dbReference>
<reference evidence="2 3" key="1">
    <citation type="submission" date="2019-01" db="EMBL/GenBank/DDBJ databases">
        <title>Sequencing of cultivated peanut Arachis hypogaea provides insights into genome evolution and oil improvement.</title>
        <authorList>
            <person name="Chen X."/>
        </authorList>
    </citation>
    <scope>NUCLEOTIDE SEQUENCE [LARGE SCALE GENOMIC DNA]</scope>
    <source>
        <strain evidence="3">cv. Fuhuasheng</strain>
        <tissue evidence="2">Leaves</tissue>
    </source>
</reference>
<comment type="caution">
    <text evidence="2">The sequence shown here is derived from an EMBL/GenBank/DDBJ whole genome shotgun (WGS) entry which is preliminary data.</text>
</comment>
<dbReference type="Proteomes" id="UP000289738">
    <property type="component" value="Chromosome A02"/>
</dbReference>
<dbReference type="PANTHER" id="PTHR23272">
    <property type="entry name" value="BED FINGER-RELATED"/>
    <property type="match status" value="1"/>
</dbReference>
<evidence type="ECO:0000313" key="3">
    <source>
        <dbReference type="Proteomes" id="UP000289738"/>
    </source>
</evidence>
<dbReference type="GO" id="GO:0046983">
    <property type="term" value="F:protein dimerization activity"/>
    <property type="evidence" value="ECO:0007669"/>
    <property type="project" value="InterPro"/>
</dbReference>
<dbReference type="EMBL" id="SDMP01000002">
    <property type="protein sequence ID" value="RYR74543.1"/>
    <property type="molecule type" value="Genomic_DNA"/>
</dbReference>
<keyword evidence="3" id="KW-1185">Reference proteome</keyword>
<gene>
    <name evidence="2" type="ORF">Ahy_A02g009276</name>
</gene>
<proteinExistence type="predicted"/>
<dbReference type="InterPro" id="IPR012337">
    <property type="entry name" value="RNaseH-like_sf"/>
</dbReference>
<feature type="domain" description="HAT C-terminal dimerisation" evidence="1">
    <location>
        <begin position="1"/>
        <end position="48"/>
    </location>
</feature>
<dbReference type="InterPro" id="IPR008906">
    <property type="entry name" value="HATC_C_dom"/>
</dbReference>
<accession>A0A445EGJ5</accession>
<dbReference type="Pfam" id="PF05699">
    <property type="entry name" value="Dimer_Tnp_hAT"/>
    <property type="match status" value="1"/>
</dbReference>
<evidence type="ECO:0000259" key="1">
    <source>
        <dbReference type="Pfam" id="PF05699"/>
    </source>
</evidence>
<dbReference type="STRING" id="3818.A0A445EGJ5"/>
<name>A0A445EGJ5_ARAHY</name>
<evidence type="ECO:0000313" key="2">
    <source>
        <dbReference type="EMBL" id="RYR74543.1"/>
    </source>
</evidence>
<organism evidence="2 3">
    <name type="scientific">Arachis hypogaea</name>
    <name type="common">Peanut</name>
    <dbReference type="NCBI Taxonomy" id="3818"/>
    <lineage>
        <taxon>Eukaryota</taxon>
        <taxon>Viridiplantae</taxon>
        <taxon>Streptophyta</taxon>
        <taxon>Embryophyta</taxon>
        <taxon>Tracheophyta</taxon>
        <taxon>Spermatophyta</taxon>
        <taxon>Magnoliopsida</taxon>
        <taxon>eudicotyledons</taxon>
        <taxon>Gunneridae</taxon>
        <taxon>Pentapetalae</taxon>
        <taxon>rosids</taxon>
        <taxon>fabids</taxon>
        <taxon>Fabales</taxon>
        <taxon>Fabaceae</taxon>
        <taxon>Papilionoideae</taxon>
        <taxon>50 kb inversion clade</taxon>
        <taxon>dalbergioids sensu lato</taxon>
        <taxon>Dalbergieae</taxon>
        <taxon>Pterocarpus clade</taxon>
        <taxon>Arachis</taxon>
    </lineage>
</organism>
<dbReference type="AlphaFoldDB" id="A0A445EGJ5"/>
<sequence length="73" mass="8391">MARDLLAIPVSTVSSELTFSTSGRVLDQFRSSLSSSTVESLIYSQNWLKTQEKMYDLKQELEDQEKFESGNYF</sequence>
<dbReference type="PANTHER" id="PTHR23272:SF161">
    <property type="entry name" value="ZINC FINGER BED DOMAIN-CONTAINING PROTEIN RICESLEEPER 1-LIKE"/>
    <property type="match status" value="1"/>
</dbReference>
<protein>
    <recommendedName>
        <fullName evidence="1">HAT C-terminal dimerisation domain-containing protein</fullName>
    </recommendedName>
</protein>